<feature type="transmembrane region" description="Helical" evidence="8">
    <location>
        <begin position="54"/>
        <end position="72"/>
    </location>
</feature>
<dbReference type="PANTHER" id="PTHR23501:SF12">
    <property type="entry name" value="MAJOR FACILITATOR SUPERFAMILY (MFS) PROFILE DOMAIN-CONTAINING PROTEIN-RELATED"/>
    <property type="match status" value="1"/>
</dbReference>
<evidence type="ECO:0000256" key="3">
    <source>
        <dbReference type="ARBA" id="ARBA00022448"/>
    </source>
</evidence>
<dbReference type="RefSeq" id="XP_033604978.1">
    <property type="nucleotide sequence ID" value="XM_033742984.1"/>
</dbReference>
<feature type="transmembrane region" description="Helical" evidence="8">
    <location>
        <begin position="181"/>
        <end position="201"/>
    </location>
</feature>
<keyword evidence="11" id="KW-1185">Reference proteome</keyword>
<feature type="transmembrane region" description="Helical" evidence="8">
    <location>
        <begin position="124"/>
        <end position="143"/>
    </location>
</feature>
<dbReference type="PROSITE" id="PS50850">
    <property type="entry name" value="MFS"/>
    <property type="match status" value="1"/>
</dbReference>
<evidence type="ECO:0000256" key="7">
    <source>
        <dbReference type="SAM" id="MobiDB-lite"/>
    </source>
</evidence>
<feature type="compositionally biased region" description="Basic and acidic residues" evidence="7">
    <location>
        <begin position="17"/>
        <end position="33"/>
    </location>
</feature>
<evidence type="ECO:0000313" key="10">
    <source>
        <dbReference type="EMBL" id="KAF2762527.1"/>
    </source>
</evidence>
<keyword evidence="5 8" id="KW-1133">Transmembrane helix</keyword>
<keyword evidence="4 8" id="KW-0812">Transmembrane</keyword>
<evidence type="ECO:0000256" key="4">
    <source>
        <dbReference type="ARBA" id="ARBA00022692"/>
    </source>
</evidence>
<feature type="transmembrane region" description="Helical" evidence="8">
    <location>
        <begin position="423"/>
        <end position="442"/>
    </location>
</feature>
<feature type="transmembrane region" description="Helical" evidence="8">
    <location>
        <begin position="285"/>
        <end position="306"/>
    </location>
</feature>
<feature type="transmembrane region" description="Helical" evidence="8">
    <location>
        <begin position="392"/>
        <end position="411"/>
    </location>
</feature>
<feature type="region of interest" description="Disordered" evidence="7">
    <location>
        <begin position="1"/>
        <end position="45"/>
    </location>
</feature>
<feature type="transmembrane region" description="Helical" evidence="8">
    <location>
        <begin position="213"/>
        <end position="233"/>
    </location>
</feature>
<accession>A0A6A6WK17</accession>
<evidence type="ECO:0000256" key="2">
    <source>
        <dbReference type="ARBA" id="ARBA00007520"/>
    </source>
</evidence>
<protein>
    <submittedName>
        <fullName evidence="10">MFS general substrate transporter</fullName>
    </submittedName>
</protein>
<feature type="transmembrane region" description="Helical" evidence="8">
    <location>
        <begin position="94"/>
        <end position="112"/>
    </location>
</feature>
<keyword evidence="3" id="KW-0813">Transport</keyword>
<dbReference type="SUPFAM" id="SSF103473">
    <property type="entry name" value="MFS general substrate transporter"/>
    <property type="match status" value="1"/>
</dbReference>
<feature type="compositionally biased region" description="Low complexity" evidence="7">
    <location>
        <begin position="34"/>
        <end position="45"/>
    </location>
</feature>
<dbReference type="GO" id="GO:0022857">
    <property type="term" value="F:transmembrane transporter activity"/>
    <property type="evidence" value="ECO:0007669"/>
    <property type="project" value="InterPro"/>
</dbReference>
<feature type="transmembrane region" description="Helical" evidence="8">
    <location>
        <begin position="454"/>
        <end position="476"/>
    </location>
</feature>
<dbReference type="GeneID" id="54484038"/>
<proteinExistence type="inferred from homology"/>
<comment type="similarity">
    <text evidence="2">Belongs to the major facilitator superfamily. TCR/Tet family.</text>
</comment>
<feature type="compositionally biased region" description="Low complexity" evidence="7">
    <location>
        <begin position="1"/>
        <end position="16"/>
    </location>
</feature>
<dbReference type="PANTHER" id="PTHR23501">
    <property type="entry name" value="MAJOR FACILITATOR SUPERFAMILY"/>
    <property type="match status" value="1"/>
</dbReference>
<feature type="transmembrane region" description="Helical" evidence="8">
    <location>
        <begin position="352"/>
        <end position="380"/>
    </location>
</feature>
<dbReference type="EMBL" id="ML996565">
    <property type="protein sequence ID" value="KAF2762527.1"/>
    <property type="molecule type" value="Genomic_DNA"/>
</dbReference>
<evidence type="ECO:0000256" key="1">
    <source>
        <dbReference type="ARBA" id="ARBA00004141"/>
    </source>
</evidence>
<dbReference type="InterPro" id="IPR020846">
    <property type="entry name" value="MFS_dom"/>
</dbReference>
<dbReference type="FunFam" id="1.20.1250.20:FF:000429">
    <property type="entry name" value="MFS drug efflux transporter, putative"/>
    <property type="match status" value="1"/>
</dbReference>
<evidence type="ECO:0000256" key="6">
    <source>
        <dbReference type="ARBA" id="ARBA00023136"/>
    </source>
</evidence>
<organism evidence="10 11">
    <name type="scientific">Pseudovirgaria hyperparasitica</name>
    <dbReference type="NCBI Taxonomy" id="470096"/>
    <lineage>
        <taxon>Eukaryota</taxon>
        <taxon>Fungi</taxon>
        <taxon>Dikarya</taxon>
        <taxon>Ascomycota</taxon>
        <taxon>Pezizomycotina</taxon>
        <taxon>Dothideomycetes</taxon>
        <taxon>Dothideomycetes incertae sedis</taxon>
        <taxon>Acrospermales</taxon>
        <taxon>Acrospermaceae</taxon>
        <taxon>Pseudovirgaria</taxon>
    </lineage>
</organism>
<gene>
    <name evidence="10" type="ORF">EJ05DRAFT_471529</name>
</gene>
<evidence type="ECO:0000313" key="11">
    <source>
        <dbReference type="Proteomes" id="UP000799437"/>
    </source>
</evidence>
<evidence type="ECO:0000259" key="9">
    <source>
        <dbReference type="PROSITE" id="PS50850"/>
    </source>
</evidence>
<feature type="domain" description="Major facilitator superfamily (MFS) profile" evidence="9">
    <location>
        <begin position="59"/>
        <end position="477"/>
    </location>
</feature>
<comment type="subcellular location">
    <subcellularLocation>
        <location evidence="1">Membrane</location>
        <topology evidence="1">Multi-pass membrane protein</topology>
    </subcellularLocation>
</comment>
<feature type="transmembrane region" description="Helical" evidence="8">
    <location>
        <begin position="253"/>
        <end position="273"/>
    </location>
</feature>
<dbReference type="Proteomes" id="UP000799437">
    <property type="component" value="Unassembled WGS sequence"/>
</dbReference>
<dbReference type="AlphaFoldDB" id="A0A6A6WK17"/>
<dbReference type="InterPro" id="IPR036259">
    <property type="entry name" value="MFS_trans_sf"/>
</dbReference>
<feature type="transmembrane region" description="Helical" evidence="8">
    <location>
        <begin position="326"/>
        <end position="346"/>
    </location>
</feature>
<dbReference type="Gene3D" id="1.20.1250.20">
    <property type="entry name" value="MFS general substrate transporter like domains"/>
    <property type="match status" value="2"/>
</dbReference>
<name>A0A6A6WK17_9PEZI</name>
<dbReference type="GO" id="GO:0005886">
    <property type="term" value="C:plasma membrane"/>
    <property type="evidence" value="ECO:0007669"/>
    <property type="project" value="TreeGrafter"/>
</dbReference>
<dbReference type="OrthoDB" id="10021397at2759"/>
<keyword evidence="6 8" id="KW-0472">Membrane</keyword>
<evidence type="ECO:0000256" key="5">
    <source>
        <dbReference type="ARBA" id="ARBA00022989"/>
    </source>
</evidence>
<sequence length="477" mass="51620">MTTTLTRSTTTSQTDLDAVKEKDDHHDSIDLEKAPSSAASSTHSPLPSRKYHGLSWFAVCAAVYSSAFLYGLDTTIVADIQSFAVEDFGDVEKLGWLGIGFALGSVATILSFGKAYGVFDVKWLFIASLVMFEAGSALCGGAPSMNALIVGRVWAGAGGAGMYLGALNIVAINTSNKERPLYTSLIGLFWGAGCILGPVIGGAFADSAATWRWAFYINLILFALVSPVLVFVLESYLPQPDKTLSQRLRNMDWLGVILNAAVYVLYTMPLTLGGTTWSWTEGRQITLYVVFFAALILFAVTQKYSIFTTPENRLFSVDFLKDRTMVLLYIATSCVASTMFIVIYYIPLYFSFVFGFSGVQSAVALLPFIVVAITSIMLNGALMPRFGYYQPWYIASFFFMTIGGALTYALVDVHTSKSTIYGFSVLMALGAGLAQQAAYSVAASKVELHRVPDAIGFINTSQIGSTVIALTITSAMF</sequence>
<dbReference type="Pfam" id="PF07690">
    <property type="entry name" value="MFS_1"/>
    <property type="match status" value="1"/>
</dbReference>
<evidence type="ECO:0000256" key="8">
    <source>
        <dbReference type="SAM" id="Phobius"/>
    </source>
</evidence>
<feature type="transmembrane region" description="Helical" evidence="8">
    <location>
        <begin position="149"/>
        <end position="169"/>
    </location>
</feature>
<dbReference type="InterPro" id="IPR011701">
    <property type="entry name" value="MFS"/>
</dbReference>
<reference evidence="10" key="1">
    <citation type="journal article" date="2020" name="Stud. Mycol.">
        <title>101 Dothideomycetes genomes: a test case for predicting lifestyles and emergence of pathogens.</title>
        <authorList>
            <person name="Haridas S."/>
            <person name="Albert R."/>
            <person name="Binder M."/>
            <person name="Bloem J."/>
            <person name="Labutti K."/>
            <person name="Salamov A."/>
            <person name="Andreopoulos B."/>
            <person name="Baker S."/>
            <person name="Barry K."/>
            <person name="Bills G."/>
            <person name="Bluhm B."/>
            <person name="Cannon C."/>
            <person name="Castanera R."/>
            <person name="Culley D."/>
            <person name="Daum C."/>
            <person name="Ezra D."/>
            <person name="Gonzalez J."/>
            <person name="Henrissat B."/>
            <person name="Kuo A."/>
            <person name="Liang C."/>
            <person name="Lipzen A."/>
            <person name="Lutzoni F."/>
            <person name="Magnuson J."/>
            <person name="Mondo S."/>
            <person name="Nolan M."/>
            <person name="Ohm R."/>
            <person name="Pangilinan J."/>
            <person name="Park H.-J."/>
            <person name="Ramirez L."/>
            <person name="Alfaro M."/>
            <person name="Sun H."/>
            <person name="Tritt A."/>
            <person name="Yoshinaga Y."/>
            <person name="Zwiers L.-H."/>
            <person name="Turgeon B."/>
            <person name="Goodwin S."/>
            <person name="Spatafora J."/>
            <person name="Crous P."/>
            <person name="Grigoriev I."/>
        </authorList>
    </citation>
    <scope>NUCLEOTIDE SEQUENCE</scope>
    <source>
        <strain evidence="10">CBS 121739</strain>
    </source>
</reference>